<protein>
    <submittedName>
        <fullName evidence="1">Uncharacterized protein</fullName>
    </submittedName>
</protein>
<gene>
    <name evidence="1" type="ORF">NCTC9381_04614</name>
</gene>
<dbReference type="Proteomes" id="UP000254640">
    <property type="component" value="Unassembled WGS sequence"/>
</dbReference>
<name>A0A379AMZ9_ENTAG</name>
<accession>A0A379AMZ9</accession>
<dbReference type="EMBL" id="UGSO01000001">
    <property type="protein sequence ID" value="SUB18650.1"/>
    <property type="molecule type" value="Genomic_DNA"/>
</dbReference>
<sequence length="33" mass="3839">MKGINIALYFDPDQIQACVHEQDDSYVTKKIRV</sequence>
<dbReference type="AlphaFoldDB" id="A0A379AMZ9"/>
<evidence type="ECO:0000313" key="2">
    <source>
        <dbReference type="Proteomes" id="UP000254640"/>
    </source>
</evidence>
<reference evidence="1 2" key="1">
    <citation type="submission" date="2018-06" db="EMBL/GenBank/DDBJ databases">
        <authorList>
            <consortium name="Pathogen Informatics"/>
            <person name="Doyle S."/>
        </authorList>
    </citation>
    <scope>NUCLEOTIDE SEQUENCE [LARGE SCALE GENOMIC DNA]</scope>
    <source>
        <strain evidence="1 2">NCTC9381</strain>
    </source>
</reference>
<organism evidence="1 2">
    <name type="scientific">Enterobacter agglomerans</name>
    <name type="common">Erwinia herbicola</name>
    <name type="synonym">Pantoea agglomerans</name>
    <dbReference type="NCBI Taxonomy" id="549"/>
    <lineage>
        <taxon>Bacteria</taxon>
        <taxon>Pseudomonadati</taxon>
        <taxon>Pseudomonadota</taxon>
        <taxon>Gammaproteobacteria</taxon>
        <taxon>Enterobacterales</taxon>
        <taxon>Erwiniaceae</taxon>
        <taxon>Pantoea</taxon>
        <taxon>Pantoea agglomerans group</taxon>
    </lineage>
</organism>
<proteinExistence type="predicted"/>
<keyword evidence="2" id="KW-1185">Reference proteome</keyword>
<evidence type="ECO:0000313" key="1">
    <source>
        <dbReference type="EMBL" id="SUB18650.1"/>
    </source>
</evidence>